<dbReference type="EMBL" id="JAVRRF010000021">
    <property type="protein sequence ID" value="KAK5054918.1"/>
    <property type="molecule type" value="Genomic_DNA"/>
</dbReference>
<accession>A0ABR0J2H7</accession>
<dbReference type="InterPro" id="IPR047142">
    <property type="entry name" value="OryJ/VirC-like"/>
</dbReference>
<evidence type="ECO:0000256" key="1">
    <source>
        <dbReference type="SAM" id="MobiDB-lite"/>
    </source>
</evidence>
<dbReference type="InterPro" id="IPR013096">
    <property type="entry name" value="Cupin_2"/>
</dbReference>
<feature type="region of interest" description="Disordered" evidence="1">
    <location>
        <begin position="151"/>
        <end position="171"/>
    </location>
</feature>
<comment type="caution">
    <text evidence="3">The sequence shown here is derived from an EMBL/GenBank/DDBJ whole genome shotgun (WGS) entry which is preliminary data.</text>
</comment>
<dbReference type="CDD" id="cd02231">
    <property type="entry name" value="cupin_BLL6423-like"/>
    <property type="match status" value="1"/>
</dbReference>
<name>A0ABR0J2H7_9EURO</name>
<dbReference type="InterPro" id="IPR014710">
    <property type="entry name" value="RmlC-like_jellyroll"/>
</dbReference>
<gene>
    <name evidence="3" type="ORF">LTR69_008486</name>
</gene>
<dbReference type="SUPFAM" id="SSF51182">
    <property type="entry name" value="RmlC-like cupins"/>
    <property type="match status" value="1"/>
</dbReference>
<keyword evidence="4" id="KW-1185">Reference proteome</keyword>
<proteinExistence type="predicted"/>
<evidence type="ECO:0000313" key="4">
    <source>
        <dbReference type="Proteomes" id="UP001345691"/>
    </source>
</evidence>
<feature type="domain" description="Cupin type-2" evidence="2">
    <location>
        <begin position="73"/>
        <end position="140"/>
    </location>
</feature>
<dbReference type="Gene3D" id="2.60.120.10">
    <property type="entry name" value="Jelly Rolls"/>
    <property type="match status" value="1"/>
</dbReference>
<evidence type="ECO:0000259" key="2">
    <source>
        <dbReference type="Pfam" id="PF07883"/>
    </source>
</evidence>
<dbReference type="PANTHER" id="PTHR36156:SF2">
    <property type="entry name" value="CUPIN TYPE-2 DOMAIN-CONTAINING PROTEIN"/>
    <property type="match status" value="1"/>
</dbReference>
<dbReference type="InterPro" id="IPR011051">
    <property type="entry name" value="RmlC_Cupin_sf"/>
</dbReference>
<organism evidence="3 4">
    <name type="scientific">Exophiala sideris</name>
    <dbReference type="NCBI Taxonomy" id="1016849"/>
    <lineage>
        <taxon>Eukaryota</taxon>
        <taxon>Fungi</taxon>
        <taxon>Dikarya</taxon>
        <taxon>Ascomycota</taxon>
        <taxon>Pezizomycotina</taxon>
        <taxon>Eurotiomycetes</taxon>
        <taxon>Chaetothyriomycetidae</taxon>
        <taxon>Chaetothyriales</taxon>
        <taxon>Herpotrichiellaceae</taxon>
        <taxon>Exophiala</taxon>
    </lineage>
</organism>
<reference evidence="3 4" key="1">
    <citation type="submission" date="2023-08" db="EMBL/GenBank/DDBJ databases">
        <title>Black Yeasts Isolated from many extreme environments.</title>
        <authorList>
            <person name="Coleine C."/>
            <person name="Stajich J.E."/>
            <person name="Selbmann L."/>
        </authorList>
    </citation>
    <scope>NUCLEOTIDE SEQUENCE [LARGE SCALE GENOMIC DNA]</scope>
    <source>
        <strain evidence="3 4">CCFEE 6328</strain>
    </source>
</reference>
<protein>
    <recommendedName>
        <fullName evidence="2">Cupin type-2 domain-containing protein</fullName>
    </recommendedName>
</protein>
<dbReference type="Proteomes" id="UP001345691">
    <property type="component" value="Unassembled WGS sequence"/>
</dbReference>
<evidence type="ECO:0000313" key="3">
    <source>
        <dbReference type="EMBL" id="KAK5054918.1"/>
    </source>
</evidence>
<sequence>MGINTGTPVRRVVTGHNDLKSVVQIDDQLNLIPGFASEAVTVWQHEKYPAELSNEDAAKGKTQIYSSGSLIRVVDFPPKAQGHNHRTLSLDYGIILDGELELVLEEGRTTIVRAGDIVVQQATIHQWNNNTDKPTRVVFVLLPSVAPEQNGKSLDDVGYPPEFKPTWRKDL</sequence>
<dbReference type="PANTHER" id="PTHR36156">
    <property type="entry name" value="SLR2101 PROTEIN"/>
    <property type="match status" value="1"/>
</dbReference>
<dbReference type="Pfam" id="PF07883">
    <property type="entry name" value="Cupin_2"/>
    <property type="match status" value="1"/>
</dbReference>